<keyword evidence="2" id="KW-0479">Metal-binding</keyword>
<dbReference type="SUPFAM" id="SSF50494">
    <property type="entry name" value="Trypsin-like serine proteases"/>
    <property type="match status" value="1"/>
</dbReference>
<evidence type="ECO:0000313" key="6">
    <source>
        <dbReference type="Proteomes" id="UP000254939"/>
    </source>
</evidence>
<evidence type="ECO:0000256" key="2">
    <source>
        <dbReference type="PIRSR" id="PIRSR640255-2"/>
    </source>
</evidence>
<dbReference type="GO" id="GO:0016787">
    <property type="term" value="F:hydrolase activity"/>
    <property type="evidence" value="ECO:0007669"/>
    <property type="project" value="InterPro"/>
</dbReference>
<feature type="domain" description="DNA/RNA non-specific endonuclease/pyrophosphatase/phosphodiesterase" evidence="4">
    <location>
        <begin position="393"/>
        <end position="624"/>
    </location>
</feature>
<dbReference type="InterPro" id="IPR044929">
    <property type="entry name" value="DNA/RNA_non-sp_Endonuclease_sf"/>
</dbReference>
<dbReference type="OrthoDB" id="9811262at2"/>
<dbReference type="PANTHER" id="PTHR13966:SF5">
    <property type="entry name" value="ENDONUCLEASE G, MITOCHONDRIAL"/>
    <property type="match status" value="1"/>
</dbReference>
<dbReference type="SMART" id="SM00477">
    <property type="entry name" value="NUC"/>
    <property type="match status" value="1"/>
</dbReference>
<dbReference type="EMBL" id="NAAC01000031">
    <property type="protein sequence ID" value="RDJ05642.1"/>
    <property type="molecule type" value="Genomic_DNA"/>
</dbReference>
<evidence type="ECO:0000259" key="4">
    <source>
        <dbReference type="SMART" id="SM00892"/>
    </source>
</evidence>
<gene>
    <name evidence="5" type="ORF">B5K06_24625</name>
</gene>
<dbReference type="RefSeq" id="WP_114714902.1">
    <property type="nucleotide sequence ID" value="NZ_KZ857266.1"/>
</dbReference>
<organism evidence="5 6">
    <name type="scientific">Rhizobium grahamii</name>
    <dbReference type="NCBI Taxonomy" id="1120045"/>
    <lineage>
        <taxon>Bacteria</taxon>
        <taxon>Pseudomonadati</taxon>
        <taxon>Pseudomonadota</taxon>
        <taxon>Alphaproteobacteria</taxon>
        <taxon>Hyphomicrobiales</taxon>
        <taxon>Rhizobiaceae</taxon>
        <taxon>Rhizobium/Agrobacterium group</taxon>
        <taxon>Rhizobium</taxon>
    </lineage>
</organism>
<reference evidence="5 6" key="1">
    <citation type="submission" date="2017-03" db="EMBL/GenBank/DDBJ databases">
        <title>Genome analysis of Rhizobial strains effectives or ineffectives for nitrogen fixation isolated from bean seeds.</title>
        <authorList>
            <person name="Peralta H."/>
            <person name="Aguilar-Vera A."/>
            <person name="Mora Y."/>
            <person name="Vargas-Lagunas C."/>
            <person name="Girard L."/>
            <person name="Mora J."/>
        </authorList>
    </citation>
    <scope>NUCLEOTIDE SEQUENCE [LARGE SCALE GENOMIC DNA]</scope>
    <source>
        <strain evidence="5 6">CCGM3</strain>
    </source>
</reference>
<proteinExistence type="predicted"/>
<evidence type="ECO:0000259" key="3">
    <source>
        <dbReference type="SMART" id="SM00477"/>
    </source>
</evidence>
<dbReference type="InterPro" id="IPR040255">
    <property type="entry name" value="Non-specific_endonuclease"/>
</dbReference>
<dbReference type="GO" id="GO:0004519">
    <property type="term" value="F:endonuclease activity"/>
    <property type="evidence" value="ECO:0007669"/>
    <property type="project" value="TreeGrafter"/>
</dbReference>
<dbReference type="InterPro" id="IPR020821">
    <property type="entry name" value="ENPP1-3/EXOG-like_nuc-like"/>
</dbReference>
<feature type="domain" description="ENPP1-3/EXOG-like endonuclease/phosphodiesterase" evidence="3">
    <location>
        <begin position="394"/>
        <end position="624"/>
    </location>
</feature>
<name>A0A370KIP2_9HYPH</name>
<protein>
    <submittedName>
        <fullName evidence="5">Peptidase</fullName>
    </submittedName>
</protein>
<feature type="binding site" evidence="2">
    <location>
        <position position="499"/>
    </location>
    <ligand>
        <name>Mg(2+)</name>
        <dbReference type="ChEBI" id="CHEBI:18420"/>
        <note>catalytic</note>
    </ligand>
</feature>
<dbReference type="InterPro" id="IPR043504">
    <property type="entry name" value="Peptidase_S1_PA_chymotrypsin"/>
</dbReference>
<dbReference type="GO" id="GO:0003676">
    <property type="term" value="F:nucleic acid binding"/>
    <property type="evidence" value="ECO:0007669"/>
    <property type="project" value="InterPro"/>
</dbReference>
<dbReference type="Pfam" id="PF01223">
    <property type="entry name" value="Endonuclease_NS"/>
    <property type="match status" value="1"/>
</dbReference>
<dbReference type="Proteomes" id="UP000254939">
    <property type="component" value="Unassembled WGS sequence"/>
</dbReference>
<sequence length="646" mass="71675">MSDLTDLADPRLDLVTSTDRKLAEAMAAARGTSPGVAVSRNAAPTVGSIERLQIRRDLLEPRQSDPTGFERVIGKSDLTAINYLERGKRAAAAVCRIRVPSPGGEWYGTGFLVGPRLLMTNAHVLGSGSEAGQAEAEFGFEHDIDGVLGSPIQFNLMPQEIFFSDSQADVTFVSVAPVSDNGVPLERFGWLSLLPLSGKAVDGEWVTIIQHPGGGPKQISIRANQIVNLDLKGLNLAAFIHYLTDTEPGSSGSPVLNDQWQVVALHHKAIAAPYDPAHPNAPTKWLGNEGVRVSAIFKLLEEHRLENHDALRILDRLEGALGFTPMVPEISISTDDVLESDGKPYKPTRWTKQSVVYGYDPNFLTEELPLVDVVEPIKDQAAPLLSGKGHELVYNKFSVIMHKDRKFAMITAVNINGSQLRYPGNRPSSFRRDARIAAEYQPDGEFYEKAKGKDKIQFSRGHLVRRFDAAWGARDEEAREGDEDSFHYTNAAPQFQTYNNVDWGNLEDYVLNQTQLTERKVTVLQGPIYRPDDPPYGKERKGGPWKIPLSFWKIAVVQKTANTVSAAAFIVGQTQYVAALYEAKVFKALAPYRFEELRTRKIQTTIATIEQETGLNFGRIRQSDSHNSLESTRRTRWITSVDDILI</sequence>
<dbReference type="PANTHER" id="PTHR13966">
    <property type="entry name" value="ENDONUCLEASE RELATED"/>
    <property type="match status" value="1"/>
</dbReference>
<comment type="caution">
    <text evidence="5">The sequence shown here is derived from an EMBL/GenBank/DDBJ whole genome shotgun (WGS) entry which is preliminary data.</text>
</comment>
<feature type="active site" description="Proton acceptor" evidence="1">
    <location>
        <position position="462"/>
    </location>
</feature>
<evidence type="ECO:0000256" key="1">
    <source>
        <dbReference type="PIRSR" id="PIRSR640255-1"/>
    </source>
</evidence>
<accession>A0A370KIP2</accession>
<dbReference type="InterPro" id="IPR001604">
    <property type="entry name" value="Endo_G_ENPP1-like_dom"/>
</dbReference>
<dbReference type="InterPro" id="IPR044925">
    <property type="entry name" value="His-Me_finger_sf"/>
</dbReference>
<evidence type="ECO:0000313" key="5">
    <source>
        <dbReference type="EMBL" id="RDJ05642.1"/>
    </source>
</evidence>
<dbReference type="Pfam" id="PF13365">
    <property type="entry name" value="Trypsin_2"/>
    <property type="match status" value="1"/>
</dbReference>
<dbReference type="InterPro" id="IPR009003">
    <property type="entry name" value="Peptidase_S1_PA"/>
</dbReference>
<dbReference type="Gene3D" id="2.40.10.10">
    <property type="entry name" value="Trypsin-like serine proteases"/>
    <property type="match status" value="2"/>
</dbReference>
<dbReference type="Gene3D" id="3.40.570.10">
    <property type="entry name" value="Extracellular Endonuclease, subunit A"/>
    <property type="match status" value="1"/>
</dbReference>
<dbReference type="SUPFAM" id="SSF54060">
    <property type="entry name" value="His-Me finger endonucleases"/>
    <property type="match status" value="1"/>
</dbReference>
<dbReference type="GO" id="GO:0046872">
    <property type="term" value="F:metal ion binding"/>
    <property type="evidence" value="ECO:0007669"/>
    <property type="project" value="UniProtKB-KW"/>
</dbReference>
<dbReference type="AlphaFoldDB" id="A0A370KIP2"/>
<dbReference type="SMART" id="SM00892">
    <property type="entry name" value="Endonuclease_NS"/>
    <property type="match status" value="1"/>
</dbReference>